<sequence length="535" mass="60931">MALGEVKKAIFGFGHDSHCELRWTGKWYSNEHLEPLQIRHQSADSFGDCIAMSDNREHYLFRLQKSYGVCYRCVTIFEVHPNILRFKKTNCIRDYNPDEKDESVCQRNFRGVSTMSTLFKGGVMNLSDITNASVEPCPFEAPLNFTYKLIDGSCTSRYSTITQCSNSNRFRFLYQSCSESPNKDSHADELECIGSWTSFSVQYFAVRIVHSDIPLLTSPYRCIILEHTGYSGKMGISADASCSELTALSSASAILNYKPDLRVTPQCEFPAYLSLNSRTKRPKRWTSVANDYEHTFTREEWITAKNNKNVSVSFCISAENLGYTFKAVIYVTLGCSNGYQCVKIIKRKRNIVEILSGNIYSDELLACDDFVADNYDTLLLDDANVEKCPVYGSYASEECPSARIYFGCDLLHSIQLRPVCNVSTTKNLVCRGHWVEDGVKYVIAEDKDVHEKHCLVYAPLSDDRVHIRSYRHTACRYRFTENSVVFDFNTTKSGISLIPGAYKLNFNTIYQLKVLDEYSFRAIVHARIICTRVSV</sequence>
<dbReference type="PANTHER" id="PTHR22255">
    <property type="entry name" value="LP06548P"/>
    <property type="match status" value="1"/>
</dbReference>
<dbReference type="WBParaSite" id="SMUV_0000456701-mRNA-1">
    <property type="protein sequence ID" value="SMUV_0000456701-mRNA-1"/>
    <property type="gene ID" value="SMUV_0000456701"/>
</dbReference>
<name>A0A158R4W0_9BILA</name>
<evidence type="ECO:0000259" key="2">
    <source>
        <dbReference type="Pfam" id="PF23070"/>
    </source>
</evidence>
<proteinExistence type="predicted"/>
<feature type="domain" description="DUF7043" evidence="2">
    <location>
        <begin position="264"/>
        <end position="367"/>
    </location>
</feature>
<dbReference type="InterPro" id="IPR055470">
    <property type="entry name" value="DUF7042"/>
</dbReference>
<feature type="domain" description="DUF7042" evidence="1">
    <location>
        <begin position="135"/>
        <end position="257"/>
    </location>
</feature>
<dbReference type="Pfam" id="PF23071">
    <property type="entry name" value="DUF7044"/>
    <property type="match status" value="1"/>
</dbReference>
<dbReference type="Pfam" id="PF23069">
    <property type="entry name" value="DUF7042"/>
    <property type="match status" value="1"/>
</dbReference>
<dbReference type="Pfam" id="PF23070">
    <property type="entry name" value="DUF7043"/>
    <property type="match status" value="1"/>
</dbReference>
<reference evidence="5" key="1">
    <citation type="submission" date="2016-04" db="UniProtKB">
        <authorList>
            <consortium name="WormBaseParasite"/>
        </authorList>
    </citation>
    <scope>IDENTIFICATION</scope>
</reference>
<keyword evidence="4" id="KW-1185">Reference proteome</keyword>
<dbReference type="PANTHER" id="PTHR22255:SF9">
    <property type="entry name" value="LP06548P"/>
    <property type="match status" value="1"/>
</dbReference>
<dbReference type="Proteomes" id="UP000046393">
    <property type="component" value="Unplaced"/>
</dbReference>
<feature type="domain" description="DUF7044" evidence="3">
    <location>
        <begin position="21"/>
        <end position="106"/>
    </location>
</feature>
<evidence type="ECO:0000313" key="5">
    <source>
        <dbReference type="WBParaSite" id="SMUV_0000456701-mRNA-1"/>
    </source>
</evidence>
<evidence type="ECO:0000313" key="4">
    <source>
        <dbReference type="Proteomes" id="UP000046393"/>
    </source>
</evidence>
<evidence type="ECO:0000259" key="3">
    <source>
        <dbReference type="Pfam" id="PF23071"/>
    </source>
</evidence>
<accession>A0A158R4W0</accession>
<dbReference type="AlphaFoldDB" id="A0A158R4W0"/>
<dbReference type="STRING" id="451379.A0A158R4W0"/>
<dbReference type="InterPro" id="IPR055471">
    <property type="entry name" value="DUF7043"/>
</dbReference>
<protein>
    <submittedName>
        <fullName evidence="5">VWFD domain-containing protein</fullName>
    </submittedName>
</protein>
<organism evidence="4 5">
    <name type="scientific">Syphacia muris</name>
    <dbReference type="NCBI Taxonomy" id="451379"/>
    <lineage>
        <taxon>Eukaryota</taxon>
        <taxon>Metazoa</taxon>
        <taxon>Ecdysozoa</taxon>
        <taxon>Nematoda</taxon>
        <taxon>Chromadorea</taxon>
        <taxon>Rhabditida</taxon>
        <taxon>Spirurina</taxon>
        <taxon>Oxyuridomorpha</taxon>
        <taxon>Oxyuroidea</taxon>
        <taxon>Oxyuridae</taxon>
        <taxon>Syphacia</taxon>
    </lineage>
</organism>
<evidence type="ECO:0000259" key="1">
    <source>
        <dbReference type="Pfam" id="PF23069"/>
    </source>
</evidence>
<dbReference type="InterPro" id="IPR055472">
    <property type="entry name" value="DUF7044"/>
</dbReference>